<evidence type="ECO:0000313" key="1">
    <source>
        <dbReference type="EMBL" id="RGM46437.1"/>
    </source>
</evidence>
<sequence length="157" mass="18025">MEEIFIAIMERIAEKMPELSYIDEDYGQLEAGAEEDHYPVTFPCVLVGNAESDWNDLGYGVQKSESLITIRLAIDCYDDTHYTSGTYNKVRERQLKAKELYKALQEFQCTEETSPLVRVKSRDYSLPGNIKVYETVYSFTLHDESAMQEGAARFILP</sequence>
<name>A0A3E4WWI8_PHOVU</name>
<dbReference type="Proteomes" id="UP000261003">
    <property type="component" value="Unassembled WGS sequence"/>
</dbReference>
<dbReference type="AlphaFoldDB" id="A0A3E4WWI8"/>
<gene>
    <name evidence="1" type="ORF">DXC16_04625</name>
</gene>
<organism evidence="1 2">
    <name type="scientific">Phocaeicola vulgatus</name>
    <name type="common">Bacteroides vulgatus</name>
    <dbReference type="NCBI Taxonomy" id="821"/>
    <lineage>
        <taxon>Bacteria</taxon>
        <taxon>Pseudomonadati</taxon>
        <taxon>Bacteroidota</taxon>
        <taxon>Bacteroidia</taxon>
        <taxon>Bacteroidales</taxon>
        <taxon>Bacteroidaceae</taxon>
        <taxon>Phocaeicola</taxon>
    </lineage>
</organism>
<dbReference type="EMBL" id="QSTG01000005">
    <property type="protein sequence ID" value="RGM46437.1"/>
    <property type="molecule type" value="Genomic_DNA"/>
</dbReference>
<dbReference type="RefSeq" id="WP_005943954.1">
    <property type="nucleotide sequence ID" value="NZ_JAKKXQ010000041.1"/>
</dbReference>
<reference evidence="1 2" key="1">
    <citation type="submission" date="2018-08" db="EMBL/GenBank/DDBJ databases">
        <title>A genome reference for cultivated species of the human gut microbiota.</title>
        <authorList>
            <person name="Zou Y."/>
            <person name="Xue W."/>
            <person name="Luo G."/>
        </authorList>
    </citation>
    <scope>NUCLEOTIDE SEQUENCE [LARGE SCALE GENOMIC DNA]</scope>
    <source>
        <strain evidence="1 2">OM08-13BH</strain>
    </source>
</reference>
<accession>A0A3E4WWI8</accession>
<proteinExistence type="predicted"/>
<dbReference type="GeneID" id="60060776"/>
<comment type="caution">
    <text evidence="1">The sequence shown here is derived from an EMBL/GenBank/DDBJ whole genome shotgun (WGS) entry which is preliminary data.</text>
</comment>
<protein>
    <submittedName>
        <fullName evidence="1">Uncharacterized protein</fullName>
    </submittedName>
</protein>
<evidence type="ECO:0000313" key="2">
    <source>
        <dbReference type="Proteomes" id="UP000261003"/>
    </source>
</evidence>